<accession>A0A1H3PZ67</accession>
<keyword evidence="2" id="KW-1185">Reference proteome</keyword>
<proteinExistence type="predicted"/>
<gene>
    <name evidence="1" type="ORF">SAMN05216554_2205</name>
</gene>
<dbReference type="OrthoDB" id="3267974at2"/>
<dbReference type="STRING" id="381665.SAMN05216554_2205"/>
<sequence length="69" mass="7089">MSIANARTAPVVDEADVERRMSFADAALGAAGHEVTDPAVRAISRRLAAGEVTGDEAAALVKAQLLGTR</sequence>
<reference evidence="1 2" key="1">
    <citation type="submission" date="2016-10" db="EMBL/GenBank/DDBJ databases">
        <authorList>
            <person name="de Groot N.N."/>
        </authorList>
    </citation>
    <scope>NUCLEOTIDE SEQUENCE [LARGE SCALE GENOMIC DNA]</scope>
    <source>
        <strain evidence="1 2">CGMCC 4.3491</strain>
    </source>
</reference>
<dbReference type="Proteomes" id="UP000198891">
    <property type="component" value="Unassembled WGS sequence"/>
</dbReference>
<evidence type="ECO:0008006" key="3">
    <source>
        <dbReference type="Google" id="ProtNLM"/>
    </source>
</evidence>
<dbReference type="RefSeq" id="WP_092553275.1">
    <property type="nucleotide sequence ID" value="NZ_FNPZ01000002.1"/>
</dbReference>
<protein>
    <recommendedName>
        <fullName evidence="3">Antitoxin VbhA domain-containing protein</fullName>
    </recommendedName>
</protein>
<organism evidence="1 2">
    <name type="scientific">Herbiconiux ginsengi</name>
    <dbReference type="NCBI Taxonomy" id="381665"/>
    <lineage>
        <taxon>Bacteria</taxon>
        <taxon>Bacillati</taxon>
        <taxon>Actinomycetota</taxon>
        <taxon>Actinomycetes</taxon>
        <taxon>Micrococcales</taxon>
        <taxon>Microbacteriaceae</taxon>
        <taxon>Herbiconiux</taxon>
    </lineage>
</organism>
<dbReference type="AlphaFoldDB" id="A0A1H3PZ67"/>
<evidence type="ECO:0000313" key="2">
    <source>
        <dbReference type="Proteomes" id="UP000198891"/>
    </source>
</evidence>
<evidence type="ECO:0000313" key="1">
    <source>
        <dbReference type="EMBL" id="SDZ06447.1"/>
    </source>
</evidence>
<dbReference type="EMBL" id="FNPZ01000002">
    <property type="protein sequence ID" value="SDZ06447.1"/>
    <property type="molecule type" value="Genomic_DNA"/>
</dbReference>
<name>A0A1H3PZ67_9MICO</name>